<protein>
    <recommendedName>
        <fullName evidence="2">Reverse transcriptase/retrotransposon-derived protein RNase H-like domain-containing protein</fullName>
    </recommendedName>
</protein>
<comment type="caution">
    <text evidence="3">The sequence shown here is derived from an EMBL/GenBank/DDBJ whole genome shotgun (WGS) entry which is preliminary data.</text>
</comment>
<dbReference type="GO" id="GO:0003824">
    <property type="term" value="F:catalytic activity"/>
    <property type="evidence" value="ECO:0007669"/>
    <property type="project" value="UniProtKB-KW"/>
</dbReference>
<reference evidence="3 4" key="1">
    <citation type="journal article" date="2018" name="Front. Plant Sci.">
        <title>Red Clover (Trifolium pratense) and Zigzag Clover (T. medium) - A Picture of Genomic Similarities and Differences.</title>
        <authorList>
            <person name="Dluhosova J."/>
            <person name="Istvanek J."/>
            <person name="Nedelnik J."/>
            <person name="Repkova J."/>
        </authorList>
    </citation>
    <scope>NUCLEOTIDE SEQUENCE [LARGE SCALE GENOMIC DNA]</scope>
    <source>
        <strain evidence="4">cv. 10/8</strain>
        <tissue evidence="3">Leaf</tissue>
    </source>
</reference>
<dbReference type="PANTHER" id="PTHR37984">
    <property type="entry name" value="PROTEIN CBG26694"/>
    <property type="match status" value="1"/>
</dbReference>
<evidence type="ECO:0000313" key="3">
    <source>
        <dbReference type="EMBL" id="MCI21239.1"/>
    </source>
</evidence>
<organism evidence="3 4">
    <name type="scientific">Trifolium medium</name>
    <dbReference type="NCBI Taxonomy" id="97028"/>
    <lineage>
        <taxon>Eukaryota</taxon>
        <taxon>Viridiplantae</taxon>
        <taxon>Streptophyta</taxon>
        <taxon>Embryophyta</taxon>
        <taxon>Tracheophyta</taxon>
        <taxon>Spermatophyta</taxon>
        <taxon>Magnoliopsida</taxon>
        <taxon>eudicotyledons</taxon>
        <taxon>Gunneridae</taxon>
        <taxon>Pentapetalae</taxon>
        <taxon>rosids</taxon>
        <taxon>fabids</taxon>
        <taxon>Fabales</taxon>
        <taxon>Fabaceae</taxon>
        <taxon>Papilionoideae</taxon>
        <taxon>50 kb inversion clade</taxon>
        <taxon>NPAAA clade</taxon>
        <taxon>Hologalegina</taxon>
        <taxon>IRL clade</taxon>
        <taxon>Trifolieae</taxon>
        <taxon>Trifolium</taxon>
    </lineage>
</organism>
<feature type="non-terminal residue" evidence="3">
    <location>
        <position position="118"/>
    </location>
</feature>
<accession>A0A392QBI5</accession>
<dbReference type="SUPFAM" id="SSF56672">
    <property type="entry name" value="DNA/RNA polymerases"/>
    <property type="match status" value="1"/>
</dbReference>
<proteinExistence type="predicted"/>
<name>A0A392QBI5_9FABA</name>
<dbReference type="AlphaFoldDB" id="A0A392QBI5"/>
<dbReference type="PANTHER" id="PTHR37984:SF5">
    <property type="entry name" value="PROTEIN NYNRIN-LIKE"/>
    <property type="match status" value="1"/>
</dbReference>
<feature type="domain" description="Reverse transcriptase/retrotransposon-derived protein RNase H-like" evidence="2">
    <location>
        <begin position="31"/>
        <end position="117"/>
    </location>
</feature>
<dbReference type="EMBL" id="LXQA010123947">
    <property type="protein sequence ID" value="MCI21239.1"/>
    <property type="molecule type" value="Genomic_DNA"/>
</dbReference>
<evidence type="ECO:0000256" key="1">
    <source>
        <dbReference type="ARBA" id="ARBA00023268"/>
    </source>
</evidence>
<dbReference type="Gene3D" id="3.30.70.270">
    <property type="match status" value="1"/>
</dbReference>
<evidence type="ECO:0000259" key="2">
    <source>
        <dbReference type="Pfam" id="PF17919"/>
    </source>
</evidence>
<dbReference type="InterPro" id="IPR043502">
    <property type="entry name" value="DNA/RNA_pol_sf"/>
</dbReference>
<sequence>MLTSLSRFVAKSAQHALPLFKLLRKEAAFEWTEECEQVLQYLKKALSEPPVLSRPNDEEVLYLYFAVTSEAVSAALIRETTEGQKPVYFTSKALKGPELRYQLVEKIALALVYAARRL</sequence>
<dbReference type="InterPro" id="IPR050951">
    <property type="entry name" value="Retrovirus_Pol_polyprotein"/>
</dbReference>
<keyword evidence="1" id="KW-0511">Multifunctional enzyme</keyword>
<dbReference type="Proteomes" id="UP000265520">
    <property type="component" value="Unassembled WGS sequence"/>
</dbReference>
<dbReference type="InterPro" id="IPR041577">
    <property type="entry name" value="RT_RNaseH_2"/>
</dbReference>
<keyword evidence="4" id="KW-1185">Reference proteome</keyword>
<dbReference type="Pfam" id="PF17919">
    <property type="entry name" value="RT_RNaseH_2"/>
    <property type="match status" value="1"/>
</dbReference>
<dbReference type="InterPro" id="IPR043128">
    <property type="entry name" value="Rev_trsase/Diguanyl_cyclase"/>
</dbReference>
<evidence type="ECO:0000313" key="4">
    <source>
        <dbReference type="Proteomes" id="UP000265520"/>
    </source>
</evidence>